<comment type="catalytic activity">
    <reaction evidence="1 12 14">
        <text>1-(5-phospho-beta-D-ribosyl)-5-[(5-phospho-beta-D-ribosylamino)methylideneamino]imidazole-4-carboxamide = 5-[(5-phospho-1-deoxy-D-ribulos-1-ylimino)methylamino]-1-(5-phospho-beta-D-ribosyl)imidazole-4-carboxamide</text>
        <dbReference type="Rhea" id="RHEA:15469"/>
        <dbReference type="ChEBI" id="CHEBI:58435"/>
        <dbReference type="ChEBI" id="CHEBI:58525"/>
        <dbReference type="EC" id="5.3.1.16"/>
    </reaction>
</comment>
<dbReference type="eggNOG" id="COG0106">
    <property type="taxonomic scope" value="Bacteria"/>
</dbReference>
<evidence type="ECO:0000256" key="2">
    <source>
        <dbReference type="ARBA" id="ARBA00004496"/>
    </source>
</evidence>
<dbReference type="PANTHER" id="PTHR43090:SF2">
    <property type="entry name" value="1-(5-PHOSPHORIBOSYL)-5-[(5-PHOSPHORIBOSYLAMINO)METHYLIDENEAMINO] IMIDAZOLE-4-CARBOXAMIDE ISOMERASE"/>
    <property type="match status" value="1"/>
</dbReference>
<dbReference type="InterPro" id="IPR006063">
    <property type="entry name" value="HisA_bact_arch"/>
</dbReference>
<keyword evidence="16" id="KW-1185">Reference proteome</keyword>
<evidence type="ECO:0000313" key="15">
    <source>
        <dbReference type="EMBL" id="EEG30861.1"/>
    </source>
</evidence>
<keyword evidence="8 12" id="KW-0028">Amino-acid biosynthesis</keyword>
<dbReference type="HAMAP" id="MF_01014">
    <property type="entry name" value="HisA"/>
    <property type="match status" value="1"/>
</dbReference>
<feature type="active site" description="Proton donor" evidence="12">
    <location>
        <position position="129"/>
    </location>
</feature>
<dbReference type="InterPro" id="IPR011060">
    <property type="entry name" value="RibuloseP-bd_barrel"/>
</dbReference>
<comment type="similarity">
    <text evidence="4 12 13">Belongs to the HisA/HisF family.</text>
</comment>
<dbReference type="InterPro" id="IPR023016">
    <property type="entry name" value="HisA/PriA"/>
</dbReference>
<dbReference type="AlphaFoldDB" id="C0ECF0"/>
<evidence type="ECO:0000256" key="3">
    <source>
        <dbReference type="ARBA" id="ARBA00005133"/>
    </source>
</evidence>
<dbReference type="FunFam" id="3.20.20.70:FF:000009">
    <property type="entry name" value="1-(5-phosphoribosyl)-5-[(5-phosphoribosylamino)methylideneamino] imidazole-4-carboxamide isomerase"/>
    <property type="match status" value="1"/>
</dbReference>
<dbReference type="GO" id="GO:0000162">
    <property type="term" value="P:L-tryptophan biosynthetic process"/>
    <property type="evidence" value="ECO:0007669"/>
    <property type="project" value="TreeGrafter"/>
</dbReference>
<keyword evidence="9 12" id="KW-0368">Histidine biosynthesis</keyword>
<name>C0ECF0_9FIRM</name>
<evidence type="ECO:0000256" key="14">
    <source>
        <dbReference type="RuleBase" id="RU003658"/>
    </source>
</evidence>
<evidence type="ECO:0000256" key="6">
    <source>
        <dbReference type="ARBA" id="ARBA00018464"/>
    </source>
</evidence>
<evidence type="ECO:0000256" key="1">
    <source>
        <dbReference type="ARBA" id="ARBA00000901"/>
    </source>
</evidence>
<dbReference type="STRING" id="537013.CLOSTMETH_01520"/>
<accession>C0ECF0</accession>
<sequence>MQIFPAIDLRGGQVVRLTQGDYDQMDIYSPDPADIARKFKAAGAKNLHVVDLDGAKDGTLANFDAIRAIVQEGGLFIEVGGGIRDEERIRQYLDLGVGRVILGTVAITNFSFLKEMVAKYKEKIAVGVDAKDGFIAINGWKEITGTKSVDFCKELVEIGVKTVIYTDISKDGELKGTNLEIYKTLSELDGLDIVASGGISFEREITALKEMGTYAAIVGKAIYTDKLDLKRVIQLAEGNA</sequence>
<dbReference type="InterPro" id="IPR006062">
    <property type="entry name" value="His_biosynth"/>
</dbReference>
<dbReference type="GO" id="GO:0000105">
    <property type="term" value="P:L-histidine biosynthetic process"/>
    <property type="evidence" value="ECO:0007669"/>
    <property type="project" value="UniProtKB-UniRule"/>
</dbReference>
<evidence type="ECO:0000256" key="5">
    <source>
        <dbReference type="ARBA" id="ARBA00012550"/>
    </source>
</evidence>
<dbReference type="Proteomes" id="UP000003340">
    <property type="component" value="Unassembled WGS sequence"/>
</dbReference>
<keyword evidence="7 12" id="KW-0963">Cytoplasm</keyword>
<evidence type="ECO:0000256" key="11">
    <source>
        <dbReference type="ARBA" id="ARBA00030547"/>
    </source>
</evidence>
<dbReference type="UniPathway" id="UPA00031">
    <property type="reaction ID" value="UER00009"/>
</dbReference>
<dbReference type="Gene3D" id="3.20.20.70">
    <property type="entry name" value="Aldolase class I"/>
    <property type="match status" value="1"/>
</dbReference>
<comment type="subcellular location">
    <subcellularLocation>
        <location evidence="2 12 14">Cytoplasm</location>
    </subcellularLocation>
</comment>
<dbReference type="GO" id="GO:0003949">
    <property type="term" value="F:1-(5-phosphoribosyl)-5-[(5-phosphoribosylamino)methylideneamino]imidazole-4-carboxamide isomerase activity"/>
    <property type="evidence" value="ECO:0007669"/>
    <property type="project" value="UniProtKB-UniRule"/>
</dbReference>
<dbReference type="PANTHER" id="PTHR43090">
    <property type="entry name" value="1-(5-PHOSPHORIBOSYL)-5-[(5-PHOSPHORIBOSYLAMINO)METHYLIDENEAMINO] IMIDAZOLE-4-CARBOXAMIDE ISOMERASE"/>
    <property type="match status" value="1"/>
</dbReference>
<evidence type="ECO:0000256" key="10">
    <source>
        <dbReference type="ARBA" id="ARBA00023235"/>
    </source>
</evidence>
<dbReference type="EMBL" id="ACEC01000050">
    <property type="protein sequence ID" value="EEG30861.1"/>
    <property type="molecule type" value="Genomic_DNA"/>
</dbReference>
<organism evidence="15 16">
    <name type="scientific">[Clostridium] methylpentosum DSM 5476</name>
    <dbReference type="NCBI Taxonomy" id="537013"/>
    <lineage>
        <taxon>Bacteria</taxon>
        <taxon>Bacillati</taxon>
        <taxon>Bacillota</taxon>
        <taxon>Clostridia</taxon>
        <taxon>Eubacteriales</taxon>
        <taxon>Oscillospiraceae</taxon>
        <taxon>Oscillospiraceae incertae sedis</taxon>
    </lineage>
</organism>
<gene>
    <name evidence="12 15" type="primary">hisA</name>
    <name evidence="15" type="ORF">CLOSTMETH_01520</name>
</gene>
<protein>
    <recommendedName>
        <fullName evidence="6 12">1-(5-phosphoribosyl)-5-[(5-phosphoribosylamino)methylideneamino] imidazole-4-carboxamide isomerase</fullName>
        <ecNumber evidence="5 12">5.3.1.16</ecNumber>
    </recommendedName>
    <alternativeName>
        <fullName evidence="11 12">Phosphoribosylformimino-5-aminoimidazole carboxamide ribotide isomerase</fullName>
    </alternativeName>
</protein>
<dbReference type="InterPro" id="IPR013785">
    <property type="entry name" value="Aldolase_TIM"/>
</dbReference>
<dbReference type="CDD" id="cd04732">
    <property type="entry name" value="HisA"/>
    <property type="match status" value="1"/>
</dbReference>
<dbReference type="NCBIfam" id="TIGR00007">
    <property type="entry name" value="1-(5-phosphoribosyl)-5-[(5-phosphoribosylamino)methylideneamino]imidazole-4-carboxamide isomerase"/>
    <property type="match status" value="1"/>
</dbReference>
<dbReference type="HOGENOM" id="CLU_048577_1_2_9"/>
<dbReference type="GO" id="GO:0005737">
    <property type="term" value="C:cytoplasm"/>
    <property type="evidence" value="ECO:0007669"/>
    <property type="project" value="UniProtKB-SubCell"/>
</dbReference>
<feature type="active site" description="Proton acceptor" evidence="12">
    <location>
        <position position="8"/>
    </location>
</feature>
<dbReference type="InterPro" id="IPR044524">
    <property type="entry name" value="Isoase_HisA-like"/>
</dbReference>
<evidence type="ECO:0000256" key="12">
    <source>
        <dbReference type="HAMAP-Rule" id="MF_01014"/>
    </source>
</evidence>
<reference evidence="15 16" key="2">
    <citation type="submission" date="2009-02" db="EMBL/GenBank/DDBJ databases">
        <title>Draft genome sequence of Clostridium methylpentosum (DSM 5476).</title>
        <authorList>
            <person name="Sudarsanam P."/>
            <person name="Ley R."/>
            <person name="Guruge J."/>
            <person name="Turnbaugh P.J."/>
            <person name="Mahowald M."/>
            <person name="Liep D."/>
            <person name="Gordon J."/>
        </authorList>
    </citation>
    <scope>NUCLEOTIDE SEQUENCE [LARGE SCALE GENOMIC DNA]</scope>
    <source>
        <strain evidence="15 16">DSM 5476</strain>
    </source>
</reference>
<evidence type="ECO:0000313" key="16">
    <source>
        <dbReference type="Proteomes" id="UP000003340"/>
    </source>
</evidence>
<comment type="caution">
    <text evidence="15">The sequence shown here is derived from an EMBL/GenBank/DDBJ whole genome shotgun (WGS) entry which is preliminary data.</text>
</comment>
<evidence type="ECO:0000256" key="13">
    <source>
        <dbReference type="RuleBase" id="RU003657"/>
    </source>
</evidence>
<evidence type="ECO:0000256" key="9">
    <source>
        <dbReference type="ARBA" id="ARBA00023102"/>
    </source>
</evidence>
<dbReference type="EC" id="5.3.1.16" evidence="5 12"/>
<evidence type="ECO:0000256" key="4">
    <source>
        <dbReference type="ARBA" id="ARBA00009667"/>
    </source>
</evidence>
<evidence type="ECO:0000256" key="7">
    <source>
        <dbReference type="ARBA" id="ARBA00022490"/>
    </source>
</evidence>
<keyword evidence="10 12" id="KW-0413">Isomerase</keyword>
<dbReference type="SUPFAM" id="SSF51366">
    <property type="entry name" value="Ribulose-phoshate binding barrel"/>
    <property type="match status" value="1"/>
</dbReference>
<proteinExistence type="inferred from homology"/>
<reference evidence="15 16" key="1">
    <citation type="submission" date="2009-01" db="EMBL/GenBank/DDBJ databases">
        <authorList>
            <person name="Fulton L."/>
            <person name="Clifton S."/>
            <person name="Fulton B."/>
            <person name="Xu J."/>
            <person name="Minx P."/>
            <person name="Pepin K.H."/>
            <person name="Johnson M."/>
            <person name="Bhonagiri V."/>
            <person name="Nash W.E."/>
            <person name="Mardis E.R."/>
            <person name="Wilson R.K."/>
        </authorList>
    </citation>
    <scope>NUCLEOTIDE SEQUENCE [LARGE SCALE GENOMIC DNA]</scope>
    <source>
        <strain evidence="15 16">DSM 5476</strain>
    </source>
</reference>
<comment type="pathway">
    <text evidence="3 12 14">Amino-acid biosynthesis; L-histidine biosynthesis; L-histidine from 5-phospho-alpha-D-ribose 1-diphosphate: step 4/9.</text>
</comment>
<dbReference type="Pfam" id="PF00977">
    <property type="entry name" value="His_biosynth"/>
    <property type="match status" value="1"/>
</dbReference>
<evidence type="ECO:0000256" key="8">
    <source>
        <dbReference type="ARBA" id="ARBA00022605"/>
    </source>
</evidence>